<dbReference type="OrthoDB" id="9796786at2"/>
<dbReference type="GO" id="GO:0001046">
    <property type="term" value="F:core promoter sequence-specific DNA binding"/>
    <property type="evidence" value="ECO:0007669"/>
    <property type="project" value="TreeGrafter"/>
</dbReference>
<dbReference type="PANTHER" id="PTHR40455:SF1">
    <property type="entry name" value="ANTITOXIN HIGA"/>
    <property type="match status" value="1"/>
</dbReference>
<dbReference type="GO" id="GO:0006355">
    <property type="term" value="P:regulation of DNA-templated transcription"/>
    <property type="evidence" value="ECO:0007669"/>
    <property type="project" value="InterPro"/>
</dbReference>
<dbReference type="AlphaFoldDB" id="A0A8G2C217"/>
<dbReference type="InterPro" id="IPR010982">
    <property type="entry name" value="Lambda_DNA-bd_dom_sf"/>
</dbReference>
<gene>
    <name evidence="1" type="ORF">SAMN05421830_103358</name>
</gene>
<dbReference type="Gene3D" id="1.10.260.40">
    <property type="entry name" value="lambda repressor-like DNA-binding domains"/>
    <property type="match status" value="1"/>
</dbReference>
<reference evidence="1 2" key="1">
    <citation type="submission" date="2016-10" db="EMBL/GenBank/DDBJ databases">
        <authorList>
            <person name="Varghese N."/>
            <person name="Submissions S."/>
        </authorList>
    </citation>
    <scope>NUCLEOTIDE SEQUENCE [LARGE SCALE GENOMIC DNA]</scope>
    <source>
        <strain evidence="1 2">DSM 1741</strain>
    </source>
</reference>
<dbReference type="CDD" id="cd00093">
    <property type="entry name" value="HTH_XRE"/>
    <property type="match status" value="1"/>
</dbReference>
<dbReference type="InterPro" id="IPR039060">
    <property type="entry name" value="Antitox_HigA"/>
</dbReference>
<dbReference type="EMBL" id="FOTO01000003">
    <property type="protein sequence ID" value="SFL57873.1"/>
    <property type="molecule type" value="Genomic_DNA"/>
</dbReference>
<name>A0A8G2C217_DESNO</name>
<organism evidence="1 2">
    <name type="scientific">Desulfomicrobium norvegicum (strain DSM 1741 / NCIMB 8310)</name>
    <name type="common">Desulfovibrio baculatus (strain Norway 4)</name>
    <name type="synonym">Desulfovibrio desulfuricans (strain Norway 4)</name>
    <dbReference type="NCBI Taxonomy" id="52561"/>
    <lineage>
        <taxon>Bacteria</taxon>
        <taxon>Pseudomonadati</taxon>
        <taxon>Thermodesulfobacteriota</taxon>
        <taxon>Desulfovibrionia</taxon>
        <taxon>Desulfovibrionales</taxon>
        <taxon>Desulfomicrobiaceae</taxon>
        <taxon>Desulfomicrobium</taxon>
    </lineage>
</organism>
<proteinExistence type="predicted"/>
<protein>
    <submittedName>
        <fullName evidence="1">HTH-type transcriptional regulator / antitoxin HigA</fullName>
    </submittedName>
</protein>
<comment type="caution">
    <text evidence="1">The sequence shown here is derived from an EMBL/GenBank/DDBJ whole genome shotgun (WGS) entry which is preliminary data.</text>
</comment>
<sequence length="397" mass="45033">MMIRAIKTDADYEAALARVEKIFDSEQGSPEFDELEVWGTLIGAYEDENHPVPPPTPLEAIEFVMDQKGLKQKDLIPFIGSKSKVSEVLAGKRKLTLKMIRSLHEGLGIPADTLLKEPGKKLPEGLADVDWSQFPIKEMTNRGWIEDTKDFTDRAEEVVRNLMVQVGQPDCLPTACYRCGISRTAKDIDMYAVQAWLLGVQLKAQRIETTGTYDRNLDETFLSRLARLSIFSDGPMKAVEYLSSKGIKLVIEPHFSHTKLDGAAILQSGIPIVALTLRYDRIDYYWFTLLHECAHVIKHLSEDNSLILDDLESQTVDIREHEANILARDAVVPIEIWKSSKITNVQHPNKEHVTDLASKMEVHPALIAGRVRYERNRYDILSGLVGHREVRKFFLEK</sequence>
<dbReference type="PANTHER" id="PTHR40455">
    <property type="entry name" value="ANTITOXIN HIGA"/>
    <property type="match status" value="1"/>
</dbReference>
<accession>A0A8G2C217</accession>
<evidence type="ECO:0000313" key="1">
    <source>
        <dbReference type="EMBL" id="SFL57873.1"/>
    </source>
</evidence>
<dbReference type="InterPro" id="IPR001387">
    <property type="entry name" value="Cro/C1-type_HTH"/>
</dbReference>
<evidence type="ECO:0000313" key="2">
    <source>
        <dbReference type="Proteomes" id="UP000199581"/>
    </source>
</evidence>
<dbReference type="Proteomes" id="UP000199581">
    <property type="component" value="Unassembled WGS sequence"/>
</dbReference>
<keyword evidence="2" id="KW-1185">Reference proteome</keyword>